<evidence type="ECO:0000256" key="1">
    <source>
        <dbReference type="ARBA" id="ARBA00004196"/>
    </source>
</evidence>
<gene>
    <name evidence="6" type="ORF">NIES23_06150</name>
</gene>
<comment type="similarity">
    <text evidence="2">Belongs to the bacterial solute-binding protein 8 family.</text>
</comment>
<accession>A0A1Z4KG30</accession>
<feature type="domain" description="Fe/B12 periplasmic-binding" evidence="5">
    <location>
        <begin position="72"/>
        <end position="329"/>
    </location>
</feature>
<keyword evidence="4" id="KW-0732">Signal</keyword>
<sequence length="330" mass="37546">MKKKKIWALIWRKSAFRWLLISIFTAIIISACSYNVSKDENGKVKTVKSHFTPCYVVKHKMGETCVPQNPQRIVVLAQTTLANVLALGVKPIGILGADLPTYLQQARDIQVVGEGWEPDVEKILLLKPDLILGKEYHRTQYNTLSQIAPTVLLEWNGTPSWKQHLEDVAQVLNKTDQAKSLMRNYHQRLEEFKIKMGDRLKNLQISYIDILVGYIWCDVKNSFAGTILADAGLQHPSAQEVVTKGGYITFGLETMPMDADGDVIFTSHWMDEDGAKALKRNQNNPLWRKLKAVEQNQVYVVNRHFWRGSNILAAHKVIDDLFNYLVDAKS</sequence>
<dbReference type="PANTHER" id="PTHR30532:SF25">
    <property type="entry name" value="IRON(III) DICITRATE-BINDING PERIPLASMIC PROTEIN"/>
    <property type="match status" value="1"/>
</dbReference>
<proteinExistence type="inferred from homology"/>
<evidence type="ECO:0000259" key="5">
    <source>
        <dbReference type="PROSITE" id="PS50983"/>
    </source>
</evidence>
<dbReference type="InterPro" id="IPR002491">
    <property type="entry name" value="ABC_transptr_periplasmic_BD"/>
</dbReference>
<name>A0A1Z4KG30_ANAVA</name>
<dbReference type="InterPro" id="IPR051313">
    <property type="entry name" value="Bact_iron-sidero_bind"/>
</dbReference>
<reference evidence="6 7" key="1">
    <citation type="submission" date="2017-06" db="EMBL/GenBank/DDBJ databases">
        <title>Genome sequencing of cyanobaciteial culture collection at National Institute for Environmental Studies (NIES).</title>
        <authorList>
            <person name="Hirose Y."/>
            <person name="Shimura Y."/>
            <person name="Fujisawa T."/>
            <person name="Nakamura Y."/>
            <person name="Kawachi M."/>
        </authorList>
    </citation>
    <scope>NUCLEOTIDE SEQUENCE [LARGE SCALE GENOMIC DNA]</scope>
    <source>
        <strain evidence="6 7">NIES-23</strain>
    </source>
</reference>
<dbReference type="Proteomes" id="UP000217507">
    <property type="component" value="Chromosome"/>
</dbReference>
<dbReference type="CDD" id="cd01146">
    <property type="entry name" value="FhuD"/>
    <property type="match status" value="1"/>
</dbReference>
<dbReference type="PROSITE" id="PS51257">
    <property type="entry name" value="PROKAR_LIPOPROTEIN"/>
    <property type="match status" value="1"/>
</dbReference>
<organism evidence="6 7">
    <name type="scientific">Trichormus variabilis NIES-23</name>
    <dbReference type="NCBI Taxonomy" id="1973479"/>
    <lineage>
        <taxon>Bacteria</taxon>
        <taxon>Bacillati</taxon>
        <taxon>Cyanobacteriota</taxon>
        <taxon>Cyanophyceae</taxon>
        <taxon>Nostocales</taxon>
        <taxon>Nostocaceae</taxon>
        <taxon>Trichormus</taxon>
    </lineage>
</organism>
<dbReference type="PANTHER" id="PTHR30532">
    <property type="entry name" value="IRON III DICITRATE-BINDING PERIPLASMIC PROTEIN"/>
    <property type="match status" value="1"/>
</dbReference>
<evidence type="ECO:0000256" key="3">
    <source>
        <dbReference type="ARBA" id="ARBA00022448"/>
    </source>
</evidence>
<keyword evidence="3" id="KW-0813">Transport</keyword>
<dbReference type="Pfam" id="PF01497">
    <property type="entry name" value="Peripla_BP_2"/>
    <property type="match status" value="1"/>
</dbReference>
<dbReference type="EMBL" id="AP018216">
    <property type="protein sequence ID" value="BAY67833.1"/>
    <property type="molecule type" value="Genomic_DNA"/>
</dbReference>
<evidence type="ECO:0000256" key="2">
    <source>
        <dbReference type="ARBA" id="ARBA00008814"/>
    </source>
</evidence>
<protein>
    <submittedName>
        <fullName evidence="6">ABC transporter, iron(III) dicitrate-binding periplasmic protein</fullName>
    </submittedName>
</protein>
<dbReference type="PROSITE" id="PS50983">
    <property type="entry name" value="FE_B12_PBP"/>
    <property type="match status" value="1"/>
</dbReference>
<dbReference type="GO" id="GO:1901678">
    <property type="term" value="P:iron coordination entity transport"/>
    <property type="evidence" value="ECO:0007669"/>
    <property type="project" value="UniProtKB-ARBA"/>
</dbReference>
<evidence type="ECO:0000313" key="7">
    <source>
        <dbReference type="Proteomes" id="UP000217507"/>
    </source>
</evidence>
<dbReference type="Gene3D" id="3.40.50.1980">
    <property type="entry name" value="Nitrogenase molybdenum iron protein domain"/>
    <property type="match status" value="2"/>
</dbReference>
<dbReference type="AlphaFoldDB" id="A0A1Z4KG30"/>
<comment type="subcellular location">
    <subcellularLocation>
        <location evidence="1">Cell envelope</location>
    </subcellularLocation>
</comment>
<dbReference type="SUPFAM" id="SSF53807">
    <property type="entry name" value="Helical backbone' metal receptor"/>
    <property type="match status" value="1"/>
</dbReference>
<evidence type="ECO:0000256" key="4">
    <source>
        <dbReference type="ARBA" id="ARBA00022729"/>
    </source>
</evidence>
<dbReference type="GO" id="GO:0030288">
    <property type="term" value="C:outer membrane-bounded periplasmic space"/>
    <property type="evidence" value="ECO:0007669"/>
    <property type="project" value="TreeGrafter"/>
</dbReference>
<evidence type="ECO:0000313" key="6">
    <source>
        <dbReference type="EMBL" id="BAY67833.1"/>
    </source>
</evidence>